<reference evidence="14" key="1">
    <citation type="journal article" date="2020" name="Appl. Environ. Microbiol.">
        <title>Diazotrophic Anaeromyxobacter Isolates from Soils.</title>
        <authorList>
            <person name="Masuda Y."/>
            <person name="Yamanaka H."/>
            <person name="Xu Z.X."/>
            <person name="Shiratori Y."/>
            <person name="Aono T."/>
            <person name="Amachi S."/>
            <person name="Senoo K."/>
            <person name="Itoh H."/>
        </authorList>
    </citation>
    <scope>NUCLEOTIDE SEQUENCE [LARGE SCALE GENOMIC DNA]</scope>
    <source>
        <strain evidence="14">R267</strain>
    </source>
</reference>
<keyword evidence="2 7" id="KW-0808">Transferase</keyword>
<feature type="domain" description="Poly A polymerase head" evidence="10">
    <location>
        <begin position="86"/>
        <end position="214"/>
    </location>
</feature>
<dbReference type="GO" id="GO:0006397">
    <property type="term" value="P:mRNA processing"/>
    <property type="evidence" value="ECO:0007669"/>
    <property type="project" value="UniProtKB-KW"/>
</dbReference>
<keyword evidence="6 7" id="KW-0804">Transcription</keyword>
<dbReference type="Gene3D" id="3.30.460.10">
    <property type="entry name" value="Beta Polymerase, domain 2"/>
    <property type="match status" value="1"/>
</dbReference>
<dbReference type="Proteomes" id="UP000503640">
    <property type="component" value="Unassembled WGS sequence"/>
</dbReference>
<feature type="compositionally biased region" description="Basic and acidic residues" evidence="9">
    <location>
        <begin position="15"/>
        <end position="48"/>
    </location>
</feature>
<dbReference type="InterPro" id="IPR025866">
    <property type="entry name" value="PolyA_pol_arg_C_dom"/>
</dbReference>
<feature type="active site" evidence="7">
    <location>
        <position position="184"/>
    </location>
</feature>
<dbReference type="InterPro" id="IPR010206">
    <property type="entry name" value="PolA_pol_I"/>
</dbReference>
<dbReference type="GO" id="GO:0005524">
    <property type="term" value="F:ATP binding"/>
    <property type="evidence" value="ECO:0007669"/>
    <property type="project" value="UniProtKB-UniRule"/>
</dbReference>
<dbReference type="EMBL" id="BJTG01000016">
    <property type="protein sequence ID" value="GEJ59514.1"/>
    <property type="molecule type" value="Genomic_DNA"/>
</dbReference>
<keyword evidence="1 7" id="KW-0507">mRNA processing</keyword>
<dbReference type="Gene3D" id="1.10.3090.10">
    <property type="entry name" value="cca-adding enzyme, domain 2"/>
    <property type="match status" value="1"/>
</dbReference>
<evidence type="ECO:0000313" key="13">
    <source>
        <dbReference type="EMBL" id="GEJ59514.1"/>
    </source>
</evidence>
<comment type="caution">
    <text evidence="13">The sequence shown here is derived from an EMBL/GenBank/DDBJ whole genome shotgun (WGS) entry which is preliminary data.</text>
</comment>
<comment type="catalytic activity">
    <reaction evidence="7">
        <text>RNA(n) + ATP = RNA(n)-3'-adenine ribonucleotide + diphosphate</text>
        <dbReference type="Rhea" id="RHEA:11332"/>
        <dbReference type="Rhea" id="RHEA-COMP:14527"/>
        <dbReference type="Rhea" id="RHEA-COMP:17347"/>
        <dbReference type="ChEBI" id="CHEBI:30616"/>
        <dbReference type="ChEBI" id="CHEBI:33019"/>
        <dbReference type="ChEBI" id="CHEBI:140395"/>
        <dbReference type="ChEBI" id="CHEBI:173115"/>
        <dbReference type="EC" id="2.7.7.19"/>
    </reaction>
</comment>
<feature type="active site" evidence="7">
    <location>
        <position position="104"/>
    </location>
</feature>
<proteinExistence type="inferred from homology"/>
<dbReference type="RefSeq" id="WP_176069084.1">
    <property type="nucleotide sequence ID" value="NZ_BJTG01000016.1"/>
</dbReference>
<feature type="region of interest" description="Disordered" evidence="9">
    <location>
        <begin position="425"/>
        <end position="508"/>
    </location>
</feature>
<dbReference type="Pfam" id="PF12627">
    <property type="entry name" value="PolyA_pol_RNAbd"/>
    <property type="match status" value="1"/>
</dbReference>
<evidence type="ECO:0000256" key="3">
    <source>
        <dbReference type="ARBA" id="ARBA00022741"/>
    </source>
</evidence>
<comment type="function">
    <text evidence="7">Adds poly(A) tail to the 3' end of many RNAs, which usually targets these RNAs for decay. Plays a significant role in the global control of gene expression, through influencing the rate of transcript degradation, and in the general RNA quality control.</text>
</comment>
<evidence type="ECO:0000259" key="10">
    <source>
        <dbReference type="Pfam" id="PF01743"/>
    </source>
</evidence>
<name>A0A7I9VSU1_9BACT</name>
<dbReference type="EC" id="2.7.7.19" evidence="7"/>
<comment type="similarity">
    <text evidence="7 8">Belongs to the tRNA nucleotidyltransferase/poly(A) polymerase family.</text>
</comment>
<keyword evidence="4 7" id="KW-0067">ATP-binding</keyword>
<gene>
    <name evidence="7" type="primary">pcnB</name>
    <name evidence="13" type="ORF">AMYX_42550</name>
</gene>
<sequence length="508" mass="55615">MRDPHPSIAATAAPRDTEPQHRDHDGRRNGRVRDRDPRHRGLDAERGLALDVPVPAPAHPPEIPEDRLDADAIRTIARLRHVGHQAYFVGGCVRDVLLGFTPKDFDVATSAHPGEVRATFRNCRLIGRRFRLAHVYFRGAKIIEVATFRKNPTDAGEDLGEEGDLLITRDNVFGTAEEDARRRDFTVNGLFYDVFAGEVIDYVGGRADLEAHRIATIGDPEIRMQEDPVRALRAIRFASRLGFTIEPETFAAMRRHAPELGRCAPPRLLEETFKILRCGASQRAFELLRSSGALPVILPALASFFDGAGDEARRRFLAHLAALDRLVKAGGDPSEAVLLGALLLHLPAPEPGAPSERDRLLAELVATARLPRRIAERVRLALASQRAFRGPPRRRRRGLTSQVYFRDALQLLELTVEATGEGREVLDRWRSDDAGAEGGDAPEPGRARAGRAAPAGDDLDLGAVPADRPAQEAGPAAEGAKRRRRHRGGRRRHRRGGGAPAGSSGPPA</sequence>
<dbReference type="PANTHER" id="PTHR43051:SF1">
    <property type="entry name" value="POLYNUCLEOTIDE ADENYLYLTRANSFERASE FAMILY PROTEIN"/>
    <property type="match status" value="1"/>
</dbReference>
<dbReference type="InterPro" id="IPR032828">
    <property type="entry name" value="PolyA_RNA-bd"/>
</dbReference>
<protein>
    <recommendedName>
        <fullName evidence="7">Poly(A) polymerase I</fullName>
        <shortName evidence="7">PAP I</shortName>
        <ecNumber evidence="7">2.7.7.19</ecNumber>
    </recommendedName>
</protein>
<dbReference type="InterPro" id="IPR043519">
    <property type="entry name" value="NT_sf"/>
</dbReference>
<keyword evidence="14" id="KW-1185">Reference proteome</keyword>
<evidence type="ECO:0000256" key="1">
    <source>
        <dbReference type="ARBA" id="ARBA00022664"/>
    </source>
</evidence>
<evidence type="ECO:0000259" key="12">
    <source>
        <dbReference type="Pfam" id="PF12627"/>
    </source>
</evidence>
<keyword evidence="3 7" id="KW-0547">Nucleotide-binding</keyword>
<dbReference type="PANTHER" id="PTHR43051">
    <property type="entry name" value="POLYNUCLEOTIDE ADENYLYLTRANSFERASE FAMILY PROTEIN"/>
    <property type="match status" value="1"/>
</dbReference>
<dbReference type="SUPFAM" id="SSF81301">
    <property type="entry name" value="Nucleotidyltransferase"/>
    <property type="match status" value="1"/>
</dbReference>
<dbReference type="GO" id="GO:0003723">
    <property type="term" value="F:RNA binding"/>
    <property type="evidence" value="ECO:0007669"/>
    <property type="project" value="UniProtKB-UniRule"/>
</dbReference>
<feature type="domain" description="tRNA nucleotidyltransferase/poly(A) polymerase RNA and SrmB- binding" evidence="12">
    <location>
        <begin position="242"/>
        <end position="303"/>
    </location>
</feature>
<evidence type="ECO:0000256" key="9">
    <source>
        <dbReference type="SAM" id="MobiDB-lite"/>
    </source>
</evidence>
<dbReference type="NCBIfam" id="TIGR01942">
    <property type="entry name" value="pcnB"/>
    <property type="match status" value="1"/>
</dbReference>
<evidence type="ECO:0000256" key="6">
    <source>
        <dbReference type="ARBA" id="ARBA00023163"/>
    </source>
</evidence>
<dbReference type="AlphaFoldDB" id="A0A7I9VSU1"/>
<evidence type="ECO:0000256" key="5">
    <source>
        <dbReference type="ARBA" id="ARBA00022884"/>
    </source>
</evidence>
<dbReference type="InterPro" id="IPR052191">
    <property type="entry name" value="tRNA_ntf/polyA_polymerase_I"/>
</dbReference>
<dbReference type="HAMAP" id="MF_00957">
    <property type="entry name" value="PolyA_pol"/>
    <property type="match status" value="1"/>
</dbReference>
<evidence type="ECO:0000259" key="11">
    <source>
        <dbReference type="Pfam" id="PF12626"/>
    </source>
</evidence>
<evidence type="ECO:0000256" key="7">
    <source>
        <dbReference type="HAMAP-Rule" id="MF_00957"/>
    </source>
</evidence>
<keyword evidence="5 7" id="KW-0694">RNA-binding</keyword>
<evidence type="ECO:0000256" key="8">
    <source>
        <dbReference type="RuleBase" id="RU003953"/>
    </source>
</evidence>
<dbReference type="GO" id="GO:0043633">
    <property type="term" value="P:polyadenylation-dependent RNA catabolic process"/>
    <property type="evidence" value="ECO:0007669"/>
    <property type="project" value="InterPro"/>
</dbReference>
<evidence type="ECO:0000256" key="4">
    <source>
        <dbReference type="ARBA" id="ARBA00022840"/>
    </source>
</evidence>
<dbReference type="Pfam" id="PF12626">
    <property type="entry name" value="PolyA_pol_arg_C"/>
    <property type="match status" value="1"/>
</dbReference>
<dbReference type="SUPFAM" id="SSF81891">
    <property type="entry name" value="Poly A polymerase C-terminal region-like"/>
    <property type="match status" value="1"/>
</dbReference>
<dbReference type="InterPro" id="IPR002646">
    <property type="entry name" value="PolA_pol_head_dom"/>
</dbReference>
<feature type="region of interest" description="Disordered" evidence="9">
    <location>
        <begin position="1"/>
        <end position="65"/>
    </location>
</feature>
<evidence type="ECO:0000313" key="14">
    <source>
        <dbReference type="Proteomes" id="UP000503640"/>
    </source>
</evidence>
<feature type="compositionally biased region" description="Basic residues" evidence="9">
    <location>
        <begin position="481"/>
        <end position="496"/>
    </location>
</feature>
<accession>A0A7I9VSU1</accession>
<evidence type="ECO:0000256" key="2">
    <source>
        <dbReference type="ARBA" id="ARBA00022679"/>
    </source>
</evidence>
<dbReference type="Pfam" id="PF01743">
    <property type="entry name" value="PolyA_pol"/>
    <property type="match status" value="1"/>
</dbReference>
<feature type="domain" description="Polymerase A arginine-rich C-terminal" evidence="11">
    <location>
        <begin position="358"/>
        <end position="430"/>
    </location>
</feature>
<organism evidence="13 14">
    <name type="scientific">Anaeromyxobacter diazotrophicus</name>
    <dbReference type="NCBI Taxonomy" id="2590199"/>
    <lineage>
        <taxon>Bacteria</taxon>
        <taxon>Pseudomonadati</taxon>
        <taxon>Myxococcota</taxon>
        <taxon>Myxococcia</taxon>
        <taxon>Myxococcales</taxon>
        <taxon>Cystobacterineae</taxon>
        <taxon>Anaeromyxobacteraceae</taxon>
        <taxon>Anaeromyxobacter</taxon>
    </lineage>
</organism>
<feature type="active site" evidence="7">
    <location>
        <position position="106"/>
    </location>
</feature>
<dbReference type="GO" id="GO:1990817">
    <property type="term" value="F:poly(A) RNA polymerase activity"/>
    <property type="evidence" value="ECO:0007669"/>
    <property type="project" value="UniProtKB-UniRule"/>
</dbReference>
<dbReference type="CDD" id="cd05398">
    <property type="entry name" value="NT_ClassII-CCAase"/>
    <property type="match status" value="1"/>
</dbReference>